<feature type="non-terminal residue" evidence="1">
    <location>
        <position position="55"/>
    </location>
</feature>
<dbReference type="EMBL" id="BARS01026569">
    <property type="protein sequence ID" value="GAG02057.1"/>
    <property type="molecule type" value="Genomic_DNA"/>
</dbReference>
<organism evidence="1">
    <name type="scientific">marine sediment metagenome</name>
    <dbReference type="NCBI Taxonomy" id="412755"/>
    <lineage>
        <taxon>unclassified sequences</taxon>
        <taxon>metagenomes</taxon>
        <taxon>ecological metagenomes</taxon>
    </lineage>
</organism>
<evidence type="ECO:0000313" key="1">
    <source>
        <dbReference type="EMBL" id="GAG02057.1"/>
    </source>
</evidence>
<gene>
    <name evidence="1" type="ORF">S01H1_41853</name>
</gene>
<protein>
    <submittedName>
        <fullName evidence="1">Uncharacterized protein</fullName>
    </submittedName>
</protein>
<accession>X0US56</accession>
<comment type="caution">
    <text evidence="1">The sequence shown here is derived from an EMBL/GenBank/DDBJ whole genome shotgun (WGS) entry which is preliminary data.</text>
</comment>
<proteinExistence type="predicted"/>
<name>X0US56_9ZZZZ</name>
<dbReference type="AlphaFoldDB" id="X0US56"/>
<reference evidence="1" key="1">
    <citation type="journal article" date="2014" name="Front. Microbiol.">
        <title>High frequency of phylogenetically diverse reductive dehalogenase-homologous genes in deep subseafloor sedimentary metagenomes.</title>
        <authorList>
            <person name="Kawai M."/>
            <person name="Futagami T."/>
            <person name="Toyoda A."/>
            <person name="Takaki Y."/>
            <person name="Nishi S."/>
            <person name="Hori S."/>
            <person name="Arai W."/>
            <person name="Tsubouchi T."/>
            <person name="Morono Y."/>
            <person name="Uchiyama I."/>
            <person name="Ito T."/>
            <person name="Fujiyama A."/>
            <person name="Inagaki F."/>
            <person name="Takami H."/>
        </authorList>
    </citation>
    <scope>NUCLEOTIDE SEQUENCE</scope>
    <source>
        <strain evidence="1">Expedition CK06-06</strain>
    </source>
</reference>
<sequence>MEVTFETVLEEKGRWEILREMKILIDGKDTCLRVIAQSEGGKCHGHIEFHADPLE</sequence>